<evidence type="ECO:0000313" key="7">
    <source>
        <dbReference type="Proteomes" id="UP001596496"/>
    </source>
</evidence>
<gene>
    <name evidence="6" type="ORF">ACFQSB_34795</name>
</gene>
<feature type="domain" description="Glycosyl transferase family 1" evidence="4">
    <location>
        <begin position="304"/>
        <end position="455"/>
    </location>
</feature>
<accession>A0ABW2PEF4</accession>
<sequence>MAETARRVALVLGTSTGGVGRHVRMLAGGLAREGRQVVVIGPASTDEAFGFSGVAGFAGVPISDRPRPAADLRAVARLRTLLAGADVVHAHGLRAGALAALALAGRRTALVVTLHNALTAGGAVGAIYGLLERIVAKKADQVLVVAPDLGERMTALGARHVAAAVVPAPPLSPATRTPAEVRAELRAGPRAESGRSNPAESGAEPGRASGAADVGAEPDRAPRTAAAGAEPGEVSDAVGVGAEPGVSDGAEAGAVPARVSDAVDVGGEPGRVSDTVDVGGEPGGVSGDLVPQATPGDGAAGAREGGGPILLTIARLAQQKGLETLLDAARGPYAEGAAPLFVVAGDGPLRGELRSRVEAEGLPVLLLGDRADVADLLQAADALVSPSRWEGQPLNVQEALRAAKPIVATAVGGVPAMVGDAALLVPPGDAAALREAIARLIADPALAARLSAAAAARPLPDEQAALRAAATAYEAARATATGHA</sequence>
<reference evidence="7" key="1">
    <citation type="journal article" date="2019" name="Int. J. Syst. Evol. Microbiol.">
        <title>The Global Catalogue of Microorganisms (GCM) 10K type strain sequencing project: providing services to taxonomists for standard genome sequencing and annotation.</title>
        <authorList>
            <consortium name="The Broad Institute Genomics Platform"/>
            <consortium name="The Broad Institute Genome Sequencing Center for Infectious Disease"/>
            <person name="Wu L."/>
            <person name="Ma J."/>
        </authorList>
    </citation>
    <scope>NUCLEOTIDE SEQUENCE [LARGE SCALE GENOMIC DNA]</scope>
    <source>
        <strain evidence="7">CECT 7649</strain>
    </source>
</reference>
<dbReference type="InterPro" id="IPR001296">
    <property type="entry name" value="Glyco_trans_1"/>
</dbReference>
<evidence type="ECO:0000259" key="4">
    <source>
        <dbReference type="Pfam" id="PF00534"/>
    </source>
</evidence>
<keyword evidence="2 6" id="KW-0808">Transferase</keyword>
<name>A0ABW2PEF4_9ACTN</name>
<proteinExistence type="predicted"/>
<dbReference type="SUPFAM" id="SSF53756">
    <property type="entry name" value="UDP-Glycosyltransferase/glycogen phosphorylase"/>
    <property type="match status" value="2"/>
</dbReference>
<dbReference type="Pfam" id="PF00534">
    <property type="entry name" value="Glycos_transf_1"/>
    <property type="match status" value="1"/>
</dbReference>
<dbReference type="Gene3D" id="3.40.50.2000">
    <property type="entry name" value="Glycogen Phosphorylase B"/>
    <property type="match status" value="2"/>
</dbReference>
<dbReference type="EMBL" id="JBHTCG010000038">
    <property type="protein sequence ID" value="MFC7387417.1"/>
    <property type="molecule type" value="Genomic_DNA"/>
</dbReference>
<dbReference type="InterPro" id="IPR050194">
    <property type="entry name" value="Glycosyltransferase_grp1"/>
</dbReference>
<evidence type="ECO:0000256" key="1">
    <source>
        <dbReference type="ARBA" id="ARBA00022676"/>
    </source>
</evidence>
<evidence type="ECO:0000256" key="3">
    <source>
        <dbReference type="SAM" id="MobiDB-lite"/>
    </source>
</evidence>
<dbReference type="InterPro" id="IPR028098">
    <property type="entry name" value="Glyco_trans_4-like_N"/>
</dbReference>
<feature type="domain" description="Glycosyltransferase subfamily 4-like N-terminal" evidence="5">
    <location>
        <begin position="17"/>
        <end position="167"/>
    </location>
</feature>
<dbReference type="PANTHER" id="PTHR45947">
    <property type="entry name" value="SULFOQUINOVOSYL TRANSFERASE SQD2"/>
    <property type="match status" value="1"/>
</dbReference>
<keyword evidence="7" id="KW-1185">Reference proteome</keyword>
<dbReference type="Pfam" id="PF13579">
    <property type="entry name" value="Glyco_trans_4_4"/>
    <property type="match status" value="1"/>
</dbReference>
<feature type="region of interest" description="Disordered" evidence="3">
    <location>
        <begin position="186"/>
        <end position="251"/>
    </location>
</feature>
<evidence type="ECO:0000259" key="5">
    <source>
        <dbReference type="Pfam" id="PF13579"/>
    </source>
</evidence>
<dbReference type="EC" id="2.4.-.-" evidence="6"/>
<evidence type="ECO:0000313" key="6">
    <source>
        <dbReference type="EMBL" id="MFC7387417.1"/>
    </source>
</evidence>
<keyword evidence="1 6" id="KW-0328">Glycosyltransferase</keyword>
<comment type="caution">
    <text evidence="6">The sequence shown here is derived from an EMBL/GenBank/DDBJ whole genome shotgun (WGS) entry which is preliminary data.</text>
</comment>
<evidence type="ECO:0000256" key="2">
    <source>
        <dbReference type="ARBA" id="ARBA00022679"/>
    </source>
</evidence>
<dbReference type="PANTHER" id="PTHR45947:SF3">
    <property type="entry name" value="SULFOQUINOVOSYL TRANSFERASE SQD2"/>
    <property type="match status" value="1"/>
</dbReference>
<dbReference type="GO" id="GO:0016757">
    <property type="term" value="F:glycosyltransferase activity"/>
    <property type="evidence" value="ECO:0007669"/>
    <property type="project" value="UniProtKB-KW"/>
</dbReference>
<dbReference type="Proteomes" id="UP001596496">
    <property type="component" value="Unassembled WGS sequence"/>
</dbReference>
<organism evidence="6 7">
    <name type="scientific">Sphaerisporangium rhizosphaerae</name>
    <dbReference type="NCBI Taxonomy" id="2269375"/>
    <lineage>
        <taxon>Bacteria</taxon>
        <taxon>Bacillati</taxon>
        <taxon>Actinomycetota</taxon>
        <taxon>Actinomycetes</taxon>
        <taxon>Streptosporangiales</taxon>
        <taxon>Streptosporangiaceae</taxon>
        <taxon>Sphaerisporangium</taxon>
    </lineage>
</organism>
<dbReference type="CDD" id="cd03801">
    <property type="entry name" value="GT4_PimA-like"/>
    <property type="match status" value="1"/>
</dbReference>
<dbReference type="RefSeq" id="WP_380831125.1">
    <property type="nucleotide sequence ID" value="NZ_JBHTCG010000038.1"/>
</dbReference>
<protein>
    <submittedName>
        <fullName evidence="6">Glycosyltransferase family 4 protein</fullName>
        <ecNumber evidence="6">2.4.-.-</ecNumber>
    </submittedName>
</protein>